<feature type="region of interest" description="Disordered" evidence="6">
    <location>
        <begin position="899"/>
        <end position="927"/>
    </location>
</feature>
<keyword evidence="5" id="KW-0539">Nucleus</keyword>
<feature type="region of interest" description="Disordered" evidence="6">
    <location>
        <begin position="1555"/>
        <end position="1603"/>
    </location>
</feature>
<organism evidence="9 10">
    <name type="scientific">Phyllosticta citricarpa</name>
    <dbReference type="NCBI Taxonomy" id="55181"/>
    <lineage>
        <taxon>Eukaryota</taxon>
        <taxon>Fungi</taxon>
        <taxon>Dikarya</taxon>
        <taxon>Ascomycota</taxon>
        <taxon>Pezizomycotina</taxon>
        <taxon>Dothideomycetes</taxon>
        <taxon>Dothideomycetes incertae sedis</taxon>
        <taxon>Botryosphaeriales</taxon>
        <taxon>Phyllostictaceae</taxon>
        <taxon>Phyllosticta</taxon>
    </lineage>
</organism>
<feature type="compositionally biased region" description="Low complexity" evidence="6">
    <location>
        <begin position="679"/>
        <end position="688"/>
    </location>
</feature>
<feature type="compositionally biased region" description="Low complexity" evidence="6">
    <location>
        <begin position="1727"/>
        <end position="1740"/>
    </location>
</feature>
<feature type="region of interest" description="Disordered" evidence="6">
    <location>
        <begin position="961"/>
        <end position="991"/>
    </location>
</feature>
<evidence type="ECO:0000313" key="9">
    <source>
        <dbReference type="EMBL" id="KAK7541599.1"/>
    </source>
</evidence>
<dbReference type="EMBL" id="JBBPDW010000024">
    <property type="protein sequence ID" value="KAK7541599.1"/>
    <property type="molecule type" value="Genomic_DNA"/>
</dbReference>
<feature type="region of interest" description="Disordered" evidence="6">
    <location>
        <begin position="1024"/>
        <end position="1326"/>
    </location>
</feature>
<evidence type="ECO:0000256" key="1">
    <source>
        <dbReference type="ARBA" id="ARBA00004123"/>
    </source>
</evidence>
<feature type="region of interest" description="Disordered" evidence="6">
    <location>
        <begin position="726"/>
        <end position="802"/>
    </location>
</feature>
<feature type="compositionally biased region" description="Low complexity" evidence="6">
    <location>
        <begin position="1341"/>
        <end position="1352"/>
    </location>
</feature>
<name>A0ABR1M3M0_9PEZI</name>
<feature type="compositionally biased region" description="Polar residues" evidence="6">
    <location>
        <begin position="963"/>
        <end position="991"/>
    </location>
</feature>
<feature type="compositionally biased region" description="Polar residues" evidence="6">
    <location>
        <begin position="97"/>
        <end position="123"/>
    </location>
</feature>
<feature type="domain" description="B-block binding subunit of TFIIIC" evidence="7">
    <location>
        <begin position="151"/>
        <end position="219"/>
    </location>
</feature>
<evidence type="ECO:0008006" key="11">
    <source>
        <dbReference type="Google" id="ProtNLM"/>
    </source>
</evidence>
<keyword evidence="10" id="KW-1185">Reference proteome</keyword>
<feature type="region of interest" description="Disordered" evidence="6">
    <location>
        <begin position="841"/>
        <end position="864"/>
    </location>
</feature>
<evidence type="ECO:0000256" key="6">
    <source>
        <dbReference type="SAM" id="MobiDB-lite"/>
    </source>
</evidence>
<keyword evidence="2" id="KW-0597">Phosphoprotein</keyword>
<feature type="compositionally biased region" description="Basic and acidic residues" evidence="6">
    <location>
        <begin position="787"/>
        <end position="802"/>
    </location>
</feature>
<dbReference type="InterPro" id="IPR046488">
    <property type="entry name" value="Sfc3/Tfc3_C"/>
</dbReference>
<dbReference type="PANTHER" id="PTHR15180">
    <property type="entry name" value="GENERAL TRANSCRIPTION FACTOR 3C POLYPEPTIDE 1"/>
    <property type="match status" value="1"/>
</dbReference>
<feature type="compositionally biased region" description="Basic and acidic residues" evidence="6">
    <location>
        <begin position="1555"/>
        <end position="1573"/>
    </location>
</feature>
<dbReference type="Pfam" id="PF04182">
    <property type="entry name" value="B-block_TFIIIC"/>
    <property type="match status" value="1"/>
</dbReference>
<dbReference type="InterPro" id="IPR044210">
    <property type="entry name" value="Tfc3-like"/>
</dbReference>
<dbReference type="Pfam" id="PF20222">
    <property type="entry name" value="DUF6581"/>
    <property type="match status" value="1"/>
</dbReference>
<proteinExistence type="predicted"/>
<feature type="compositionally biased region" description="Polar residues" evidence="6">
    <location>
        <begin position="1102"/>
        <end position="1115"/>
    </location>
</feature>
<feature type="compositionally biased region" description="Polar residues" evidence="6">
    <location>
        <begin position="1025"/>
        <end position="1047"/>
    </location>
</feature>
<reference evidence="9 10" key="1">
    <citation type="submission" date="2024-04" db="EMBL/GenBank/DDBJ databases">
        <title>Phyllosticta paracitricarpa is synonymous to the EU quarantine fungus P. citricarpa based on phylogenomic analyses.</title>
        <authorList>
            <consortium name="Lawrence Berkeley National Laboratory"/>
            <person name="Van Ingen-Buijs V.A."/>
            <person name="Van Westerhoven A.C."/>
            <person name="Haridas S."/>
            <person name="Skiadas P."/>
            <person name="Martin F."/>
            <person name="Groenewald J.Z."/>
            <person name="Crous P.W."/>
            <person name="Seidl M.F."/>
        </authorList>
    </citation>
    <scope>NUCLEOTIDE SEQUENCE [LARGE SCALE GENOMIC DNA]</scope>
    <source>
        <strain evidence="9 10">CBS 122670</strain>
    </source>
</reference>
<evidence type="ECO:0000313" key="10">
    <source>
        <dbReference type="Proteomes" id="UP001365128"/>
    </source>
</evidence>
<accession>A0ABR1M3M0</accession>
<evidence type="ECO:0000259" key="7">
    <source>
        <dbReference type="Pfam" id="PF04182"/>
    </source>
</evidence>
<feature type="region of interest" description="Disordered" evidence="6">
    <location>
        <begin position="585"/>
        <end position="706"/>
    </location>
</feature>
<dbReference type="PANTHER" id="PTHR15180:SF1">
    <property type="entry name" value="GENERAL TRANSCRIPTION FACTOR 3C POLYPEPTIDE 1"/>
    <property type="match status" value="1"/>
</dbReference>
<evidence type="ECO:0000256" key="5">
    <source>
        <dbReference type="ARBA" id="ARBA00023242"/>
    </source>
</evidence>
<keyword evidence="4" id="KW-0804">Transcription</keyword>
<feature type="compositionally biased region" description="Acidic residues" evidence="6">
    <location>
        <begin position="356"/>
        <end position="373"/>
    </location>
</feature>
<comment type="subcellular location">
    <subcellularLocation>
        <location evidence="1">Nucleus</location>
    </subcellularLocation>
</comment>
<dbReference type="InterPro" id="IPR017956">
    <property type="entry name" value="AT_hook_DNA-bd_motif"/>
</dbReference>
<feature type="compositionally biased region" description="Basic residues" evidence="6">
    <location>
        <begin position="607"/>
        <end position="623"/>
    </location>
</feature>
<feature type="region of interest" description="Disordered" evidence="6">
    <location>
        <begin position="97"/>
        <end position="127"/>
    </location>
</feature>
<feature type="region of interest" description="Disordered" evidence="6">
    <location>
        <begin position="1340"/>
        <end position="1397"/>
    </location>
</feature>
<comment type="caution">
    <text evidence="9">The sequence shown here is derived from an EMBL/GenBank/DDBJ whole genome shotgun (WGS) entry which is preliminary data.</text>
</comment>
<gene>
    <name evidence="9" type="ORF">IWX46DRAFT_628350</name>
</gene>
<sequence>MARGFDELIEFLLEEIALRGEQGASSSDFKDLLLKFYFQPEDTGSSGKASATRPPPHIDRRLQEKIWAWLTVHRDICIENYHCGSPPTLDEFERLENSQTTQNGESTTDAPENDASSNTQANPQAPRLFVNEDRMWQAITGHGVDPKKVPRHEFIVLSIIAAHGEDGVVQPEITRISGQDKRSVPRRTDNLQKNGYITKTHVLAKGTRTSLCTLKKFAKAQQERRKALPDVDHTSPPELVREVIFEGGLLIYDRFFDVLMGILKQCTIITFDDCKSKLGIKTKTWEMKSLWRSMRRLEGLGLVKKVKAQIKGLVVTQKWYRCIKLTRQPTPRDRVVFVTMSMRAANRVKNEQADAGGDEDAEHDVESAEDEDNDGHGAGQAPLGAENDVEEIERLPPQWDPDRPLTNLFWDVIDDAGPSGTTTAIIRSRALGSFYKRPVDSMLGRISDIWHISQPDHLRHFAVVRDTGISGKYIHYIYRSFANFQIAVDRGEAAWEVVVTQPVNPNVSKVKPRAKGGKHIREKAQTDYGPMDEWGFPQITPSAFQGQDGMATLEESNKAIFQSGLKSLPSRGYIPRFITNGFKAGARDLPADSDEDGDSSFTDSPRPKSKPRTKPATRTKKPTAKTPLLKRATTHAQAQRDSQQTPEVQGNIEVEVEDFQNPSPTKTSPSTPRRPKAISSRATPEASPASPPTINAGKKYRLKAKAEKAAPIELWEEGKRAMGLGLDDPFPVSDKSTVDQDPVTADASLGTTNAITAGDDTEPPAGNETQEAQDGPKLTGRQRHKLRLEAEKTRQAEEAKRRERELEIMGIDSFAIAERAEIILQRMINEEEQSLHAAGNMSQPGLYINPPGSQKPRDPLKRGRPKKALVAVIVLPALRHVELNSSEFTRKVAAAGARAPMLAKGSAEDSPPPSPRPHQSSKRPRLYTPAEVCSDGTASQEGVRGAENAEKVLSGEPSVMIENHSNSVGSGVNDQGVHSTSATVGASRASTSLHQELPPIFPLLDEMSSNAPQQLPSAYEKLSTMPMNTGVSSPSKEAGTVPNNTPATKKRGRPRKNPETTARPRKSAKISKDDTPAQTVSNDVPSHMTLQDAANPADIDQGASTPSTTDAPCSSEQRKPSQPQPPAGPVQQNQAALERYFNREKPKAVPYQSPYSMPERGAPRHQGLYDSLRPSSSGAQRGYKSPYAKTGAPTAITSKITPRQAPDPAESTAKPRSGESSGHGQDATACARDEGQRTPPSSARESQSGQAPQDTVDSNNENSREGTAQESEDSRTRLQNVSDPSLGTPGQKESRNGVPQNAIRMQDSQVAQGNGEAQDRPEGPLVLKDDQHNATALAQASEPILEEPSPIEQEPKWTGPTLRKGKERATNEPFINPNPSEVPIKHKKGKWQQGRKQGVKLGSGGILNYNRSKLLCDILEKCNGVFPGDFEIQRPFIGLWKKEHGSDRLVDRDTVKRTIKNAIDTGKVRRLTYTFKDKKGAMVSRHILTLPHIDPKSPLVLETQRKVIEAMPRVYWPPEMKHYEDELGNSWYGERYERETELTVQRESLPKWMRETQLRSAEDHKRREADLKRSLQKGPRAGPRSTRSTRGRPRGSALRGRATGRMRLAGLPRPRSGSDAEIQPWSAIETSLHNRPGSAYGLPEMSELPQFLPAERRGCFSTFQTDNFVFEDPTTYSEVTDSDYESLLMSRPGTPGYPRRTRRGSIFSTASSVAPSPRGRRSKDSWDTSFSGSASSSRRSSLARTEPEIHTRLGTPVIESSLQRSKSAHETSKWHHTGPETYDPEWEIQQLTTLTDPDQRFYCGSGTFSTEYFVTRNARLSLWTHRVERVDYQRSFENLMPRSLAELKQRSKMKGKERDHSRRENPYWSMFDRETLEIQNWEKSLRLGDRDPLLANYRVKEPHFINHNFYGEHISPDFDMSSTPLFDDYWSEYYTISEPPPLDPPFDVEDDDDAPGMSITVGPPPAKRFRRKTVVNTPDTRPNRPLVKKKVVLGTSNRNPFADPNCVITTADTKKLLYAMVVVQSLVGGLDNTTSWDVIRRIFDMHPHWDLPAFRNRWTWLKTHCAQVLDKLFDDFQRAFLLAYECGDVPPLNYDKPDDYDWSFIVEWTMQNISVKPPRELDPNSDLPASREALDAKFIIEENIDRVDPPRETLFNEATLAARRKELYNEYSFYISLTSINKPVSKTKRKGFAEAVIEKAKSWVRATIVAPDHMFNAAAAKEKLSRLNAKLIEKATNELTATKWFRNEFKGRGNRPGRQYGVDKNFPKAFERQLQAPHLIDAMRFKIELDTAFSSGAEAYSIRTAANEGKVLATINLLNSGHIKVIPRLPQVNHTVGAPFPRLTKFGFTEGHYKTVQMDRTRMHWEMDIVPTEHYIFGNPLLHIKKIEALPQKLPLPPQGSSFEDWIPLWYDIQLSPIREWWCRTVAGVLHVIFGRPGIGAKGIRKALKEAIGEWELELCLAGLKEIGAIEEMRLGLEEEEATRGWRLGEWWWCCLGTEAMVQAA</sequence>
<evidence type="ECO:0000256" key="4">
    <source>
        <dbReference type="ARBA" id="ARBA00023163"/>
    </source>
</evidence>
<feature type="domain" description="Transcription factor tau subunit sfc3/Tfc3 C-terminal" evidence="8">
    <location>
        <begin position="2005"/>
        <end position="2445"/>
    </location>
</feature>
<evidence type="ECO:0000256" key="2">
    <source>
        <dbReference type="ARBA" id="ARBA00022553"/>
    </source>
</evidence>
<feature type="region of interest" description="Disordered" evidence="6">
    <location>
        <begin position="1686"/>
        <end position="1781"/>
    </location>
</feature>
<feature type="compositionally biased region" description="Low complexity" evidence="6">
    <location>
        <begin position="662"/>
        <end position="671"/>
    </location>
</feature>
<keyword evidence="3" id="KW-0238">DNA-binding</keyword>
<evidence type="ECO:0000259" key="8">
    <source>
        <dbReference type="Pfam" id="PF20222"/>
    </source>
</evidence>
<feature type="compositionally biased region" description="Polar residues" evidence="6">
    <location>
        <begin position="634"/>
        <end position="648"/>
    </location>
</feature>
<evidence type="ECO:0000256" key="3">
    <source>
        <dbReference type="ARBA" id="ARBA00023125"/>
    </source>
</evidence>
<dbReference type="InterPro" id="IPR007309">
    <property type="entry name" value="TFIIIC_Bblock-bd"/>
</dbReference>
<feature type="region of interest" description="Disordered" evidence="6">
    <location>
        <begin position="348"/>
        <end position="387"/>
    </location>
</feature>
<feature type="compositionally biased region" description="Basic and acidic residues" evidence="6">
    <location>
        <begin position="1317"/>
        <end position="1326"/>
    </location>
</feature>
<dbReference type="Proteomes" id="UP001365128">
    <property type="component" value="Unassembled WGS sequence"/>
</dbReference>
<dbReference type="SMART" id="SM00384">
    <property type="entry name" value="AT_hook"/>
    <property type="match status" value="2"/>
</dbReference>
<feature type="compositionally biased region" description="Polar residues" evidence="6">
    <location>
        <begin position="1238"/>
        <end position="1269"/>
    </location>
</feature>
<protein>
    <recommendedName>
        <fullName evidence="11">B-block binding subunit of TFIIIC domain-containing protein</fullName>
    </recommendedName>
</protein>